<evidence type="ECO:0000256" key="12">
    <source>
        <dbReference type="ARBA" id="ARBA00023180"/>
    </source>
</evidence>
<dbReference type="EMBL" id="KT595939">
    <property type="protein sequence ID" value="ALE14751.1"/>
    <property type="molecule type" value="Genomic_DNA"/>
</dbReference>
<organism evidence="15 16">
    <name type="scientific">Felid gammaherpesvirus 1</name>
    <dbReference type="NCBI Taxonomy" id="2560468"/>
    <lineage>
        <taxon>Viruses</taxon>
        <taxon>Duplodnaviria</taxon>
        <taxon>Heunggongvirae</taxon>
        <taxon>Peploviricota</taxon>
        <taxon>Herviviricetes</taxon>
        <taxon>Herpesvirales</taxon>
        <taxon>Orthoherpesviridae</taxon>
        <taxon>Gammaherpesvirinae</taxon>
        <taxon>Percavirus</taxon>
        <taxon>Percavirus felidgamma1</taxon>
    </lineage>
</organism>
<evidence type="ECO:0000256" key="3">
    <source>
        <dbReference type="ARBA" id="ARBA00022692"/>
    </source>
</evidence>
<feature type="transmembrane region" description="Helical" evidence="14">
    <location>
        <begin position="303"/>
        <end position="324"/>
    </location>
</feature>
<keyword evidence="5" id="KW-0946">Virion</keyword>
<keyword evidence="11" id="KW-1015">Disulfide bond</keyword>
<comment type="function">
    <text evidence="1">Envelope glycoprotein important for virion assembly and egress. Plays a role in the correct incorporation of gH-gL into virion membrane. Directs the glycoprotein N (gN) to the host trans-Golgi network.</text>
</comment>
<protein>
    <submittedName>
        <fullName evidence="15">ORF39</fullName>
    </submittedName>
</protein>
<keyword evidence="3 14" id="KW-0812">Transmembrane</keyword>
<dbReference type="OrthoDB" id="7915at10239"/>
<keyword evidence="16" id="KW-1185">Reference proteome</keyword>
<keyword evidence="2" id="KW-1048">Host nucleus</keyword>
<evidence type="ECO:0000313" key="15">
    <source>
        <dbReference type="EMBL" id="ALE14751.1"/>
    </source>
</evidence>
<dbReference type="Pfam" id="PF01528">
    <property type="entry name" value="Herpes_glycop"/>
    <property type="match status" value="1"/>
</dbReference>
<feature type="transmembrane region" description="Helical" evidence="14">
    <location>
        <begin position="116"/>
        <end position="139"/>
    </location>
</feature>
<evidence type="ECO:0000256" key="9">
    <source>
        <dbReference type="ARBA" id="ARBA00023046"/>
    </source>
</evidence>
<evidence type="ECO:0000256" key="8">
    <source>
        <dbReference type="ARBA" id="ARBA00022989"/>
    </source>
</evidence>
<keyword evidence="7" id="KW-0261">Viral envelope protein</keyword>
<evidence type="ECO:0000256" key="11">
    <source>
        <dbReference type="ARBA" id="ARBA00023157"/>
    </source>
</evidence>
<evidence type="ECO:0000256" key="6">
    <source>
        <dbReference type="ARBA" id="ARBA00022870"/>
    </source>
</evidence>
<dbReference type="KEGG" id="vg:26100430"/>
<evidence type="ECO:0000256" key="10">
    <source>
        <dbReference type="ARBA" id="ARBA00023136"/>
    </source>
</evidence>
<evidence type="ECO:0000313" key="16">
    <source>
        <dbReference type="Proteomes" id="UP000152314"/>
    </source>
</evidence>
<dbReference type="GO" id="GO:0019031">
    <property type="term" value="C:viral envelope"/>
    <property type="evidence" value="ECO:0007669"/>
    <property type="project" value="UniProtKB-KW"/>
</dbReference>
<feature type="transmembrane region" description="Helical" evidence="14">
    <location>
        <begin position="194"/>
        <end position="221"/>
    </location>
</feature>
<evidence type="ECO:0000256" key="4">
    <source>
        <dbReference type="ARBA" id="ARBA00022812"/>
    </source>
</evidence>
<feature type="transmembrane region" description="Helical" evidence="14">
    <location>
        <begin position="13"/>
        <end position="37"/>
    </location>
</feature>
<dbReference type="RefSeq" id="YP_009173916.1">
    <property type="nucleotide sequence ID" value="NC_028099.1"/>
</dbReference>
<evidence type="ECO:0000256" key="7">
    <source>
        <dbReference type="ARBA" id="ARBA00022879"/>
    </source>
</evidence>
<evidence type="ECO:0000256" key="13">
    <source>
        <dbReference type="SAM" id="MobiDB-lite"/>
    </source>
</evidence>
<feature type="transmembrane region" description="Helical" evidence="14">
    <location>
        <begin position="151"/>
        <end position="173"/>
    </location>
</feature>
<keyword evidence="6" id="KW-1043">Host membrane</keyword>
<keyword evidence="8 14" id="KW-1133">Transmembrane helix</keyword>
<proteinExistence type="inferred from homology"/>
<sequence length="374" mass="42726">MESSKSDKFIYKVWLKLLVLYFIMFGLSTTVPIAAMYPKLGFPCYFNALVNYTAVNLTQRNVAKHLTPTFFLEAYEMFAYITISFLIDCVSAIYYTMGACSVFLAKKKHISGLTSLSQWIQLVGTPTQVFLGILRMWTIQLFIHTLSYKHIYLAAFVYTFHFLMSCCHVQCHICKSCKPWNLKVIEQQIPEKTILSILVFYVKPIIINAQLFCLALELLVYSLSLFMAIGNSFYVLVSDIVFGSINMYLGGALIFFVTTEILYVKFIQVLVGFHLGVVTAAIILALPLLRYEHIFVAAKIQSIISINIICIPMLAVIAICVRFLRIFYCFTTPPTLYAPLRRNHSLFKKKKKREKQASQGPIILEETSTDEENL</sequence>
<keyword evidence="12" id="KW-0325">Glycoprotein</keyword>
<keyword evidence="4" id="KW-1040">Host Golgi apparatus</keyword>
<feature type="region of interest" description="Disordered" evidence="13">
    <location>
        <begin position="351"/>
        <end position="374"/>
    </location>
</feature>
<feature type="transmembrane region" description="Helical" evidence="14">
    <location>
        <begin position="269"/>
        <end position="291"/>
    </location>
</feature>
<name>A0A0M5KXP8_9GAMA</name>
<evidence type="ECO:0000256" key="2">
    <source>
        <dbReference type="ARBA" id="ARBA00022562"/>
    </source>
</evidence>
<accession>A0A0M5KXP8</accession>
<evidence type="ECO:0000256" key="1">
    <source>
        <dbReference type="ARBA" id="ARBA00003017"/>
    </source>
</evidence>
<dbReference type="Proteomes" id="UP000152314">
    <property type="component" value="Segment"/>
</dbReference>
<feature type="transmembrane region" description="Helical" evidence="14">
    <location>
        <begin position="77"/>
        <end position="104"/>
    </location>
</feature>
<keyword evidence="10 14" id="KW-0472">Membrane</keyword>
<keyword evidence="9" id="KW-1039">Host endosome</keyword>
<evidence type="ECO:0000256" key="5">
    <source>
        <dbReference type="ARBA" id="ARBA00022844"/>
    </source>
</evidence>
<feature type="transmembrane region" description="Helical" evidence="14">
    <location>
        <begin position="233"/>
        <end position="257"/>
    </location>
</feature>
<reference evidence="15 16" key="1">
    <citation type="journal article" date="2015" name="Genome Announc.">
        <title>First Complete Genome Sequence of Felis catus Gammaherpesvirus 1.</title>
        <authorList>
            <person name="Troyer R.M."/>
            <person name="Lee J.S."/>
            <person name="Vuyisich M."/>
            <person name="Chain P."/>
            <person name="Lo C.C."/>
            <person name="Kronmiller B."/>
            <person name="Bracha S."/>
            <person name="Avery A.C."/>
            <person name="VandeWoude S."/>
        </authorList>
    </citation>
    <scope>NUCLEOTIDE SEQUENCE [LARGE SCALE GENOMIC DNA]</scope>
    <source>
        <strain evidence="15">31286</strain>
    </source>
</reference>
<dbReference type="GeneID" id="26100430"/>
<evidence type="ECO:0000256" key="14">
    <source>
        <dbReference type="SAM" id="Phobius"/>
    </source>
</evidence>
<dbReference type="HAMAP" id="MF_04035">
    <property type="entry name" value="HSV_GM"/>
    <property type="match status" value="1"/>
</dbReference>
<dbReference type="InterPro" id="IPR000785">
    <property type="entry name" value="Herpes_glycop_M"/>
</dbReference>
<dbReference type="PRINTS" id="PR00333">
    <property type="entry name" value="HSVINTEGRLMP"/>
</dbReference>